<evidence type="ECO:0000313" key="1">
    <source>
        <dbReference type="EMBL" id="GFO00337.1"/>
    </source>
</evidence>
<dbReference type="Proteomes" id="UP000735302">
    <property type="component" value="Unassembled WGS sequence"/>
</dbReference>
<accession>A0AAV3ZZ70</accession>
<sequence>MPKPCPRPPKQEDGEMKHFTSKDKIRSFSEFSPGKELNARYENLLFLRSSETFVCLCMIPELLECTLTIVVESKKTPSTPLVIIAFNNKILVPLGSLLKPNSVLDSYSEFHEEVYASINYVLPVHDVLRNVQAFQATRCSTQKGHPCRLCKTCLLNHAGFNFVSFIDCNLTG</sequence>
<name>A0AAV3ZZ70_9GAST</name>
<gene>
    <name evidence="1" type="ORF">PoB_002684200</name>
</gene>
<dbReference type="AlphaFoldDB" id="A0AAV3ZZ70"/>
<reference evidence="1 2" key="1">
    <citation type="journal article" date="2021" name="Elife">
        <title>Chloroplast acquisition without the gene transfer in kleptoplastic sea slugs, Plakobranchus ocellatus.</title>
        <authorList>
            <person name="Maeda T."/>
            <person name="Takahashi S."/>
            <person name="Yoshida T."/>
            <person name="Shimamura S."/>
            <person name="Takaki Y."/>
            <person name="Nagai Y."/>
            <person name="Toyoda A."/>
            <person name="Suzuki Y."/>
            <person name="Arimoto A."/>
            <person name="Ishii H."/>
            <person name="Satoh N."/>
            <person name="Nishiyama T."/>
            <person name="Hasebe M."/>
            <person name="Maruyama T."/>
            <person name="Minagawa J."/>
            <person name="Obokata J."/>
            <person name="Shigenobu S."/>
        </authorList>
    </citation>
    <scope>NUCLEOTIDE SEQUENCE [LARGE SCALE GENOMIC DNA]</scope>
</reference>
<proteinExistence type="predicted"/>
<dbReference type="EMBL" id="BLXT01003068">
    <property type="protein sequence ID" value="GFO00337.1"/>
    <property type="molecule type" value="Genomic_DNA"/>
</dbReference>
<evidence type="ECO:0000313" key="2">
    <source>
        <dbReference type="Proteomes" id="UP000735302"/>
    </source>
</evidence>
<keyword evidence="2" id="KW-1185">Reference proteome</keyword>
<protein>
    <submittedName>
        <fullName evidence="1">Uncharacterized protein</fullName>
    </submittedName>
</protein>
<organism evidence="1 2">
    <name type="scientific">Plakobranchus ocellatus</name>
    <dbReference type="NCBI Taxonomy" id="259542"/>
    <lineage>
        <taxon>Eukaryota</taxon>
        <taxon>Metazoa</taxon>
        <taxon>Spiralia</taxon>
        <taxon>Lophotrochozoa</taxon>
        <taxon>Mollusca</taxon>
        <taxon>Gastropoda</taxon>
        <taxon>Heterobranchia</taxon>
        <taxon>Euthyneura</taxon>
        <taxon>Panpulmonata</taxon>
        <taxon>Sacoglossa</taxon>
        <taxon>Placobranchoidea</taxon>
        <taxon>Plakobranchidae</taxon>
        <taxon>Plakobranchus</taxon>
    </lineage>
</organism>
<comment type="caution">
    <text evidence="1">The sequence shown here is derived from an EMBL/GenBank/DDBJ whole genome shotgun (WGS) entry which is preliminary data.</text>
</comment>